<gene>
    <name evidence="2" type="ORF">G6F50_018146</name>
</gene>
<dbReference type="EMBL" id="JAANIU010015932">
    <property type="protein sequence ID" value="KAG1529219.1"/>
    <property type="molecule type" value="Genomic_DNA"/>
</dbReference>
<dbReference type="Proteomes" id="UP000740926">
    <property type="component" value="Unassembled WGS sequence"/>
</dbReference>
<accession>A0A9P6XNM9</accession>
<keyword evidence="3" id="KW-1185">Reference proteome</keyword>
<organism evidence="2 3">
    <name type="scientific">Rhizopus delemar</name>
    <dbReference type="NCBI Taxonomy" id="936053"/>
    <lineage>
        <taxon>Eukaryota</taxon>
        <taxon>Fungi</taxon>
        <taxon>Fungi incertae sedis</taxon>
        <taxon>Mucoromycota</taxon>
        <taxon>Mucoromycotina</taxon>
        <taxon>Mucoromycetes</taxon>
        <taxon>Mucorales</taxon>
        <taxon>Mucorineae</taxon>
        <taxon>Rhizopodaceae</taxon>
        <taxon>Rhizopus</taxon>
    </lineage>
</organism>
<evidence type="ECO:0000313" key="3">
    <source>
        <dbReference type="Proteomes" id="UP000740926"/>
    </source>
</evidence>
<name>A0A9P6XNM9_9FUNG</name>
<sequence length="77" mass="8493">MDDADAQRQEQHQRIQRPPESVDPLPGRQRGQRGQISQALPVASVAQRRQPALWTTPVRQAILDAGTRPAAGPPPRL</sequence>
<evidence type="ECO:0000313" key="2">
    <source>
        <dbReference type="EMBL" id="KAG1529219.1"/>
    </source>
</evidence>
<dbReference type="AlphaFoldDB" id="A0A9P6XNM9"/>
<feature type="compositionally biased region" description="Basic and acidic residues" evidence="1">
    <location>
        <begin position="1"/>
        <end position="13"/>
    </location>
</feature>
<proteinExistence type="predicted"/>
<comment type="caution">
    <text evidence="2">The sequence shown here is derived from an EMBL/GenBank/DDBJ whole genome shotgun (WGS) entry which is preliminary data.</text>
</comment>
<feature type="region of interest" description="Disordered" evidence="1">
    <location>
        <begin position="1"/>
        <end position="48"/>
    </location>
</feature>
<protein>
    <submittedName>
        <fullName evidence="2">Uncharacterized protein</fullName>
    </submittedName>
</protein>
<reference evidence="2 3" key="1">
    <citation type="journal article" date="2020" name="Microb. Genom.">
        <title>Genetic diversity of clinical and environmental Mucorales isolates obtained from an investigation of mucormycosis cases among solid organ transplant recipients.</title>
        <authorList>
            <person name="Nguyen M.H."/>
            <person name="Kaul D."/>
            <person name="Muto C."/>
            <person name="Cheng S.J."/>
            <person name="Richter R.A."/>
            <person name="Bruno V.M."/>
            <person name="Liu G."/>
            <person name="Beyhan S."/>
            <person name="Sundermann A.J."/>
            <person name="Mounaud S."/>
            <person name="Pasculle A.W."/>
            <person name="Nierman W.C."/>
            <person name="Driscoll E."/>
            <person name="Cumbie R."/>
            <person name="Clancy C.J."/>
            <person name="Dupont C.L."/>
        </authorList>
    </citation>
    <scope>NUCLEOTIDE SEQUENCE [LARGE SCALE GENOMIC DNA]</scope>
    <source>
        <strain evidence="2 3">GL24</strain>
    </source>
</reference>
<evidence type="ECO:0000256" key="1">
    <source>
        <dbReference type="SAM" id="MobiDB-lite"/>
    </source>
</evidence>